<dbReference type="EMBL" id="GBXM01003293">
    <property type="protein sequence ID" value="JAI05285.1"/>
    <property type="molecule type" value="Transcribed_RNA"/>
</dbReference>
<accession>A0A0E9XRN5</accession>
<organism evidence="1">
    <name type="scientific">Anguilla anguilla</name>
    <name type="common">European freshwater eel</name>
    <name type="synonym">Muraena anguilla</name>
    <dbReference type="NCBI Taxonomy" id="7936"/>
    <lineage>
        <taxon>Eukaryota</taxon>
        <taxon>Metazoa</taxon>
        <taxon>Chordata</taxon>
        <taxon>Craniata</taxon>
        <taxon>Vertebrata</taxon>
        <taxon>Euteleostomi</taxon>
        <taxon>Actinopterygii</taxon>
        <taxon>Neopterygii</taxon>
        <taxon>Teleostei</taxon>
        <taxon>Anguilliformes</taxon>
        <taxon>Anguillidae</taxon>
        <taxon>Anguilla</taxon>
    </lineage>
</organism>
<evidence type="ECO:0000313" key="1">
    <source>
        <dbReference type="EMBL" id="JAI05285.1"/>
    </source>
</evidence>
<sequence>MWFPDSVGLRLPKYNKANQPSAILKLLKSLANRRNEEEALFCQVPFQPSSRPMHLQHNPTEHLAKVFRAEEACEPRVTVTVLSAAFSQSTFVGRSSATNRQSLNRTA</sequence>
<reference evidence="1" key="2">
    <citation type="journal article" date="2015" name="Fish Shellfish Immunol.">
        <title>Early steps in the European eel (Anguilla anguilla)-Vibrio vulnificus interaction in the gills: Role of the RtxA13 toxin.</title>
        <authorList>
            <person name="Callol A."/>
            <person name="Pajuelo D."/>
            <person name="Ebbesson L."/>
            <person name="Teles M."/>
            <person name="MacKenzie S."/>
            <person name="Amaro C."/>
        </authorList>
    </citation>
    <scope>NUCLEOTIDE SEQUENCE</scope>
</reference>
<protein>
    <submittedName>
        <fullName evidence="1">Uncharacterized protein</fullName>
    </submittedName>
</protein>
<dbReference type="AlphaFoldDB" id="A0A0E9XRN5"/>
<name>A0A0E9XRN5_ANGAN</name>
<reference evidence="1" key="1">
    <citation type="submission" date="2014-11" db="EMBL/GenBank/DDBJ databases">
        <authorList>
            <person name="Amaro Gonzalez C."/>
        </authorList>
    </citation>
    <scope>NUCLEOTIDE SEQUENCE</scope>
</reference>
<proteinExistence type="predicted"/>